<dbReference type="PROSITE" id="PS50283">
    <property type="entry name" value="NA_SOLUT_SYMP_3"/>
    <property type="match status" value="1"/>
</dbReference>
<comment type="catalytic activity">
    <reaction evidence="12">
        <text>L-proline(in) + Na(+)(in) = L-proline(out) + Na(+)(out)</text>
        <dbReference type="Rhea" id="RHEA:28967"/>
        <dbReference type="ChEBI" id="CHEBI:29101"/>
        <dbReference type="ChEBI" id="CHEBI:60039"/>
    </reaction>
</comment>
<keyword evidence="5 14" id="KW-0812">Transmembrane</keyword>
<dbReference type="Pfam" id="PF00474">
    <property type="entry name" value="SSF"/>
    <property type="match status" value="1"/>
</dbReference>
<accession>A0A3G6IVA6</accession>
<feature type="transmembrane region" description="Helical" evidence="14">
    <location>
        <begin position="192"/>
        <end position="209"/>
    </location>
</feature>
<feature type="transmembrane region" description="Helical" evidence="14">
    <location>
        <begin position="380"/>
        <end position="401"/>
    </location>
</feature>
<feature type="transmembrane region" description="Helical" evidence="14">
    <location>
        <begin position="6"/>
        <end position="24"/>
    </location>
</feature>
<dbReference type="GO" id="GO:0015193">
    <property type="term" value="F:L-proline transmembrane transporter activity"/>
    <property type="evidence" value="ECO:0007669"/>
    <property type="project" value="TreeGrafter"/>
</dbReference>
<evidence type="ECO:0000256" key="3">
    <source>
        <dbReference type="ARBA" id="ARBA00022448"/>
    </source>
</evidence>
<evidence type="ECO:0000256" key="8">
    <source>
        <dbReference type="ARBA" id="ARBA00023053"/>
    </source>
</evidence>
<keyword evidence="4 14" id="KW-1003">Cell membrane</keyword>
<keyword evidence="6 14" id="KW-0769">Symport</keyword>
<comment type="similarity">
    <text evidence="2 13">Belongs to the sodium:solute symporter (SSF) (TC 2.A.21) family.</text>
</comment>
<evidence type="ECO:0000256" key="7">
    <source>
        <dbReference type="ARBA" id="ARBA00022989"/>
    </source>
</evidence>
<dbReference type="PANTHER" id="PTHR48086:SF3">
    <property type="entry name" value="SODIUM_PROLINE SYMPORTER"/>
    <property type="match status" value="1"/>
</dbReference>
<keyword evidence="14" id="KW-0029">Amino-acid transport</keyword>
<keyword evidence="8 14" id="KW-0915">Sodium</keyword>
<keyword evidence="3 14" id="KW-0813">Transport</keyword>
<evidence type="ECO:0000256" key="5">
    <source>
        <dbReference type="ARBA" id="ARBA00022692"/>
    </source>
</evidence>
<sequence length="525" mass="56592">MTDTTWFIIAIIIYMGVMLAIGYWSFQNTDEYDDYVLAGRGLNPFVAALSAGASDMSGWLLMGLPGALFVSGMSELWIAIGLLIGCWANWRWVAPRLRSYSEVAGDSITLPSFFENRLADKSRVLRVVSSLIIIVFFTFYVSSGMVSGGRYFESTFGSGYLDGMLIVAGITVAYTFIGGFLAVSYTDAVQGTIMFLSLVIVPVMALLSLDDPSSIWTWATTHDYGPYTGGTGNPDYFSMFSGVSAAAIIGNLAWGLGYFGQPHIIVRFMALRSPSDARQGRYIGMTWMLLSIVGATFVAIIGTAYFGQNPNVAVVDRNAFETIFLDMGRVLFHPLIAGLILTAVLAAIMSTISSQLLVTSTSLIEDLFKIFRKNEPSQRLMIYLSRTAVVAVAIVAGVLAINPSASILELVGFAWAGFGSAFGPLVLLMLYWRRLSTTGAIVGMTTGAVVSFVWGMSSLSNSLYEMVPGFISGLVVTVVVSLLSKQPAPAVLQEFDDAVRLSKVSAANPDLDITQANNLQQAGKL</sequence>
<comment type="subcellular location">
    <subcellularLocation>
        <location evidence="1 14">Cell membrane</location>
        <topology evidence="1 14">Multi-pass membrane protein</topology>
    </subcellularLocation>
</comment>
<evidence type="ECO:0000256" key="2">
    <source>
        <dbReference type="ARBA" id="ARBA00006434"/>
    </source>
</evidence>
<dbReference type="PANTHER" id="PTHR48086">
    <property type="entry name" value="SODIUM/PROLINE SYMPORTER-RELATED"/>
    <property type="match status" value="1"/>
</dbReference>
<feature type="transmembrane region" description="Helical" evidence="14">
    <location>
        <begin position="163"/>
        <end position="185"/>
    </location>
</feature>
<keyword evidence="9 14" id="KW-0406">Ion transport</keyword>
<keyword evidence="16" id="KW-1185">Reference proteome</keyword>
<evidence type="ECO:0000256" key="4">
    <source>
        <dbReference type="ARBA" id="ARBA00022475"/>
    </source>
</evidence>
<feature type="transmembrane region" description="Helical" evidence="14">
    <location>
        <begin position="124"/>
        <end position="143"/>
    </location>
</feature>
<dbReference type="EMBL" id="CP033898">
    <property type="protein sequence ID" value="AZA09513.1"/>
    <property type="molecule type" value="Genomic_DNA"/>
</dbReference>
<evidence type="ECO:0000313" key="15">
    <source>
        <dbReference type="EMBL" id="AZA09513.1"/>
    </source>
</evidence>
<dbReference type="NCBIfam" id="TIGR00813">
    <property type="entry name" value="sss"/>
    <property type="match status" value="1"/>
</dbReference>
<name>A0A3G6IVA6_9CORY</name>
<evidence type="ECO:0000256" key="13">
    <source>
        <dbReference type="RuleBase" id="RU362091"/>
    </source>
</evidence>
<dbReference type="Proteomes" id="UP000271426">
    <property type="component" value="Chromosome"/>
</dbReference>
<dbReference type="OrthoDB" id="9789704at2"/>
<feature type="transmembrane region" description="Helical" evidence="14">
    <location>
        <begin position="76"/>
        <end position="93"/>
    </location>
</feature>
<keyword evidence="11 14" id="KW-0739">Sodium transport</keyword>
<feature type="transmembrane region" description="Helical" evidence="14">
    <location>
        <begin position="335"/>
        <end position="359"/>
    </location>
</feature>
<evidence type="ECO:0000256" key="9">
    <source>
        <dbReference type="ARBA" id="ARBA00023065"/>
    </source>
</evidence>
<keyword evidence="10 14" id="KW-0472">Membrane</keyword>
<dbReference type="KEGG" id="cpso:CPPEL_07015"/>
<proteinExistence type="inferred from homology"/>
<dbReference type="InterPro" id="IPR050277">
    <property type="entry name" value="Sodium:Solute_Symporter"/>
</dbReference>
<dbReference type="RefSeq" id="WP_123960430.1">
    <property type="nucleotide sequence ID" value="NZ_CP033898.1"/>
</dbReference>
<dbReference type="InterPro" id="IPR018212">
    <property type="entry name" value="Na/solute_symporter_CS"/>
</dbReference>
<gene>
    <name evidence="15" type="primary">putP</name>
    <name evidence="15" type="ORF">CPPEL_07015</name>
</gene>
<organism evidence="15 16">
    <name type="scientific">Corynebacterium pseudopelargi</name>
    <dbReference type="NCBI Taxonomy" id="2080757"/>
    <lineage>
        <taxon>Bacteria</taxon>
        <taxon>Bacillati</taxon>
        <taxon>Actinomycetota</taxon>
        <taxon>Actinomycetes</taxon>
        <taxon>Mycobacteriales</taxon>
        <taxon>Corynebacteriaceae</taxon>
        <taxon>Corynebacterium</taxon>
    </lineage>
</organism>
<dbReference type="GO" id="GO:0005298">
    <property type="term" value="F:proline:sodium symporter activity"/>
    <property type="evidence" value="ECO:0007669"/>
    <property type="project" value="UniProtKB-UniRule"/>
</dbReference>
<protein>
    <recommendedName>
        <fullName evidence="14">Sodium/proline symporter</fullName>
    </recommendedName>
    <alternativeName>
        <fullName evidence="14">Proline permease</fullName>
    </alternativeName>
</protein>
<dbReference type="GO" id="GO:0005886">
    <property type="term" value="C:plasma membrane"/>
    <property type="evidence" value="ECO:0007669"/>
    <property type="project" value="UniProtKB-SubCell"/>
</dbReference>
<keyword evidence="7 14" id="KW-1133">Transmembrane helix</keyword>
<feature type="transmembrane region" description="Helical" evidence="14">
    <location>
        <begin position="463"/>
        <end position="483"/>
    </location>
</feature>
<feature type="transmembrane region" description="Helical" evidence="14">
    <location>
        <begin position="236"/>
        <end position="261"/>
    </location>
</feature>
<reference evidence="15 16" key="1">
    <citation type="submission" date="2018-11" db="EMBL/GenBank/DDBJ databases">
        <authorList>
            <person name="Kleinhagauer T."/>
            <person name="Glaeser S.P."/>
            <person name="Spergser J."/>
            <person name="Ruckert C."/>
            <person name="Kaempfer P."/>
            <person name="Busse H.-J."/>
        </authorList>
    </citation>
    <scope>NUCLEOTIDE SEQUENCE [LARGE SCALE GENOMIC DNA]</scope>
    <source>
        <strain evidence="15 16">812CH</strain>
    </source>
</reference>
<dbReference type="InterPro" id="IPR038377">
    <property type="entry name" value="Na/Glc_symporter_sf"/>
</dbReference>
<evidence type="ECO:0000256" key="11">
    <source>
        <dbReference type="ARBA" id="ARBA00023201"/>
    </source>
</evidence>
<feature type="transmembrane region" description="Helical" evidence="14">
    <location>
        <begin position="439"/>
        <end position="457"/>
    </location>
</feature>
<dbReference type="GO" id="GO:0031402">
    <property type="term" value="F:sodium ion binding"/>
    <property type="evidence" value="ECO:0007669"/>
    <property type="project" value="UniProtKB-UniRule"/>
</dbReference>
<evidence type="ECO:0000256" key="14">
    <source>
        <dbReference type="RuleBase" id="RU366012"/>
    </source>
</evidence>
<dbReference type="CDD" id="cd11475">
    <property type="entry name" value="SLC5sbd_PutP"/>
    <property type="match status" value="1"/>
</dbReference>
<feature type="transmembrane region" description="Helical" evidence="14">
    <location>
        <begin position="282"/>
        <end position="306"/>
    </location>
</feature>
<dbReference type="InterPro" id="IPR001734">
    <property type="entry name" value="Na/solute_symporter"/>
</dbReference>
<dbReference type="AlphaFoldDB" id="A0A3G6IVA6"/>
<evidence type="ECO:0000256" key="10">
    <source>
        <dbReference type="ARBA" id="ARBA00023136"/>
    </source>
</evidence>
<evidence type="ECO:0000313" key="16">
    <source>
        <dbReference type="Proteomes" id="UP000271426"/>
    </source>
</evidence>
<dbReference type="GO" id="GO:0015824">
    <property type="term" value="P:proline transport"/>
    <property type="evidence" value="ECO:0007669"/>
    <property type="project" value="UniProtKB-UniRule"/>
</dbReference>
<evidence type="ECO:0000256" key="12">
    <source>
        <dbReference type="ARBA" id="ARBA00033708"/>
    </source>
</evidence>
<dbReference type="InterPro" id="IPR011851">
    <property type="entry name" value="Na/Pro_symporter"/>
</dbReference>
<evidence type="ECO:0000256" key="6">
    <source>
        <dbReference type="ARBA" id="ARBA00022847"/>
    </source>
</evidence>
<dbReference type="PROSITE" id="PS00456">
    <property type="entry name" value="NA_SOLUT_SYMP_1"/>
    <property type="match status" value="1"/>
</dbReference>
<dbReference type="NCBIfam" id="TIGR02121">
    <property type="entry name" value="Na_Pro_sym"/>
    <property type="match status" value="1"/>
</dbReference>
<dbReference type="Gene3D" id="1.20.1730.10">
    <property type="entry name" value="Sodium/glucose cotransporter"/>
    <property type="match status" value="1"/>
</dbReference>
<feature type="transmembrane region" description="Helical" evidence="14">
    <location>
        <begin position="413"/>
        <end position="432"/>
    </location>
</feature>
<evidence type="ECO:0000256" key="1">
    <source>
        <dbReference type="ARBA" id="ARBA00004651"/>
    </source>
</evidence>
<dbReference type="FunFam" id="1.20.1730.10:FF:000002">
    <property type="entry name" value="Sodium/proline symporter"/>
    <property type="match status" value="1"/>
</dbReference>
<comment type="function">
    <text evidence="14">Catalyzes the sodium-dependent uptake of extracellular L-proline.</text>
</comment>